<evidence type="ECO:0000259" key="1">
    <source>
        <dbReference type="Pfam" id="PF21056"/>
    </source>
</evidence>
<organism evidence="2 3">
    <name type="scientific">Phytophthora nicotianae P10297</name>
    <dbReference type="NCBI Taxonomy" id="1317064"/>
    <lineage>
        <taxon>Eukaryota</taxon>
        <taxon>Sar</taxon>
        <taxon>Stramenopiles</taxon>
        <taxon>Oomycota</taxon>
        <taxon>Peronosporomycetes</taxon>
        <taxon>Peronosporales</taxon>
        <taxon>Peronosporaceae</taxon>
        <taxon>Phytophthora</taxon>
    </lineage>
</organism>
<sequence length="293" mass="33426">MVTDKFGCGSFAQHALVDGGSKLNMLYAVRAFKQNNPAWVDVKVIVIDKDFIELGLLCEEFPCATIILCHFHVIDYLKRENESLFDEYLSALTKLCAGKPLFMDYFTENWLNCKDQWCTFKHGNIPHLANNTNNRLEASWGAAKDLLHRHMAMDECIDHLLFLQQTAEDQYTAKVKRVGFRYSQNYDEEMSMLAKLATHHACNLVEEQYLVSGRETYDTTPDENTPEFFFTLASAKSGGQYAVNLNTLAAALLTRPCCFLVDIYYIYGGTMRTCVPSFRMRRHLVGGCLPMKT</sequence>
<dbReference type="PANTHER" id="PTHR31569:SF4">
    <property type="entry name" value="SWIM-TYPE DOMAIN-CONTAINING PROTEIN"/>
    <property type="match status" value="1"/>
</dbReference>
<dbReference type="InterPro" id="IPR048324">
    <property type="entry name" value="ZSWIM1-3_RNaseH-like"/>
</dbReference>
<evidence type="ECO:0000313" key="3">
    <source>
        <dbReference type="Proteomes" id="UP000018948"/>
    </source>
</evidence>
<dbReference type="Proteomes" id="UP000018948">
    <property type="component" value="Unassembled WGS sequence"/>
</dbReference>
<dbReference type="InterPro" id="IPR052579">
    <property type="entry name" value="Zinc_finger_SWIM"/>
</dbReference>
<dbReference type="EMBL" id="ANIY01004563">
    <property type="protein sequence ID" value="ETP28655.1"/>
    <property type="molecule type" value="Genomic_DNA"/>
</dbReference>
<dbReference type="AlphaFoldDB" id="W2Y0K5"/>
<name>W2Y0K5_PHYNI</name>
<proteinExistence type="predicted"/>
<accession>W2Y0K5</accession>
<protein>
    <recommendedName>
        <fullName evidence="1">ZSWIM1/3 RNaseH-like domain-containing protein</fullName>
    </recommendedName>
</protein>
<gene>
    <name evidence="2" type="ORF">F442_22068</name>
</gene>
<reference evidence="2 3" key="1">
    <citation type="submission" date="2013-11" db="EMBL/GenBank/DDBJ databases">
        <title>The Genome Sequence of Phytophthora parasitica P10297.</title>
        <authorList>
            <consortium name="The Broad Institute Genomics Platform"/>
            <person name="Russ C."/>
            <person name="Tyler B."/>
            <person name="Panabieres F."/>
            <person name="Shan W."/>
            <person name="Tripathy S."/>
            <person name="Grunwald N."/>
            <person name="Machado M."/>
            <person name="Johnson C.S."/>
            <person name="Walker B."/>
            <person name="Young S.K."/>
            <person name="Zeng Q."/>
            <person name="Gargeya S."/>
            <person name="Fitzgerald M."/>
            <person name="Haas B."/>
            <person name="Abouelleil A."/>
            <person name="Allen A.W."/>
            <person name="Alvarado L."/>
            <person name="Arachchi H.M."/>
            <person name="Berlin A.M."/>
            <person name="Chapman S.B."/>
            <person name="Gainer-Dewar J."/>
            <person name="Goldberg J."/>
            <person name="Griggs A."/>
            <person name="Gujja S."/>
            <person name="Hansen M."/>
            <person name="Howarth C."/>
            <person name="Imamovic A."/>
            <person name="Ireland A."/>
            <person name="Larimer J."/>
            <person name="McCowan C."/>
            <person name="Murphy C."/>
            <person name="Pearson M."/>
            <person name="Poon T.W."/>
            <person name="Priest M."/>
            <person name="Roberts A."/>
            <person name="Saif S."/>
            <person name="Shea T."/>
            <person name="Sisk P."/>
            <person name="Sykes S."/>
            <person name="Wortman J."/>
            <person name="Nusbaum C."/>
            <person name="Birren B."/>
        </authorList>
    </citation>
    <scope>NUCLEOTIDE SEQUENCE [LARGE SCALE GENOMIC DNA]</scope>
    <source>
        <strain evidence="2 3">P10297</strain>
    </source>
</reference>
<dbReference type="Pfam" id="PF21056">
    <property type="entry name" value="ZSWIM1-3_RNaseH-like"/>
    <property type="match status" value="1"/>
</dbReference>
<comment type="caution">
    <text evidence="2">The sequence shown here is derived from an EMBL/GenBank/DDBJ whole genome shotgun (WGS) entry which is preliminary data.</text>
</comment>
<feature type="domain" description="ZSWIM1/3 RNaseH-like" evidence="1">
    <location>
        <begin position="1"/>
        <end position="66"/>
    </location>
</feature>
<dbReference type="PANTHER" id="PTHR31569">
    <property type="entry name" value="SWIM-TYPE DOMAIN-CONTAINING PROTEIN"/>
    <property type="match status" value="1"/>
</dbReference>
<evidence type="ECO:0000313" key="2">
    <source>
        <dbReference type="EMBL" id="ETP28655.1"/>
    </source>
</evidence>